<name>A0ABP7DAL5_9ACTN</name>
<evidence type="ECO:0000313" key="2">
    <source>
        <dbReference type="EMBL" id="GAA3701613.1"/>
    </source>
</evidence>
<proteinExistence type="predicted"/>
<organism evidence="2 3">
    <name type="scientific">Nonomuraea antimicrobica</name>
    <dbReference type="NCBI Taxonomy" id="561173"/>
    <lineage>
        <taxon>Bacteria</taxon>
        <taxon>Bacillati</taxon>
        <taxon>Actinomycetota</taxon>
        <taxon>Actinomycetes</taxon>
        <taxon>Streptosporangiales</taxon>
        <taxon>Streptosporangiaceae</taxon>
        <taxon>Nonomuraea</taxon>
    </lineage>
</organism>
<gene>
    <name evidence="2" type="ORF">GCM10022224_079350</name>
</gene>
<feature type="signal peptide" evidence="1">
    <location>
        <begin position="1"/>
        <end position="24"/>
    </location>
</feature>
<keyword evidence="3" id="KW-1185">Reference proteome</keyword>
<reference evidence="3" key="1">
    <citation type="journal article" date="2019" name="Int. J. Syst. Evol. Microbiol.">
        <title>The Global Catalogue of Microorganisms (GCM) 10K type strain sequencing project: providing services to taxonomists for standard genome sequencing and annotation.</title>
        <authorList>
            <consortium name="The Broad Institute Genomics Platform"/>
            <consortium name="The Broad Institute Genome Sequencing Center for Infectious Disease"/>
            <person name="Wu L."/>
            <person name="Ma J."/>
        </authorList>
    </citation>
    <scope>NUCLEOTIDE SEQUENCE [LARGE SCALE GENOMIC DNA]</scope>
    <source>
        <strain evidence="3">JCM 16904</strain>
    </source>
</reference>
<accession>A0ABP7DAL5</accession>
<dbReference type="Proteomes" id="UP001500902">
    <property type="component" value="Unassembled WGS sequence"/>
</dbReference>
<protein>
    <recommendedName>
        <fullName evidence="4">Peptidase inhibitor family I36</fullName>
    </recommendedName>
</protein>
<sequence>MMKTILVVSLLGTSLALPATAAHAATSAGTSPEAVNRDSHRCSNSARRYVNYSWGEGISSATVYFNNHCTVRQSAKLHFRDATGSNYTKCMKTNGGTKGKKRWDFGAGGRLVRITKGC</sequence>
<comment type="caution">
    <text evidence="2">The sequence shown here is derived from an EMBL/GenBank/DDBJ whole genome shotgun (WGS) entry which is preliminary data.</text>
</comment>
<keyword evidence="1" id="KW-0732">Signal</keyword>
<evidence type="ECO:0000313" key="3">
    <source>
        <dbReference type="Proteomes" id="UP001500902"/>
    </source>
</evidence>
<evidence type="ECO:0008006" key="4">
    <source>
        <dbReference type="Google" id="ProtNLM"/>
    </source>
</evidence>
<evidence type="ECO:0000256" key="1">
    <source>
        <dbReference type="SAM" id="SignalP"/>
    </source>
</evidence>
<feature type="chain" id="PRO_5047397767" description="Peptidase inhibitor family I36" evidence="1">
    <location>
        <begin position="25"/>
        <end position="118"/>
    </location>
</feature>
<dbReference type="RefSeq" id="WP_344890381.1">
    <property type="nucleotide sequence ID" value="NZ_BAAAZP010000163.1"/>
</dbReference>
<dbReference type="EMBL" id="BAAAZP010000163">
    <property type="protein sequence ID" value="GAA3701613.1"/>
    <property type="molecule type" value="Genomic_DNA"/>
</dbReference>